<dbReference type="EMBL" id="AACS02000005">
    <property type="protein sequence ID" value="EAU84481.2"/>
    <property type="molecule type" value="Genomic_DNA"/>
</dbReference>
<feature type="compositionally biased region" description="Basic and acidic residues" evidence="1">
    <location>
        <begin position="307"/>
        <end position="321"/>
    </location>
</feature>
<sequence>MGADRTVSRTRTLLGHSGPYPQHREQQSALPLLSSPLSSRRTSPRRSSSRQSTFVTPQLPNSIRSTVPSTSSTIIPGSRNGPPYPSTAPSYDQLRFSIPSHFITEEPEDWSKPKACASALPANPSPSPPEYETPSFRGLSPFLEKNDKFSHFVTRFLEEPTGYLVERITGPSNPGPPGLVARNTEGYTDIVEAIGVQVFRFSLTQPQVPQVVEVPYEVVHVFREFRNLPKSEIHSMYFVITSPFHFSMDTPCLWEYTSGGRFVREEHPICQKDWKFVVKAKRTGNGISNGNGNDNDNSNSNSNSNGKGDEKGKGKETEKPRKHEHRNKYRFNPVFLSLSDADMESPIRQTIYYWDSKPNGEVLSEAVIEYKFVDEGSSN</sequence>
<dbReference type="KEGG" id="cci:CC1G_01477"/>
<dbReference type="InParanoid" id="A8NYZ2"/>
<dbReference type="VEuPathDB" id="FungiDB:CC1G_01477"/>
<dbReference type="Proteomes" id="UP000001861">
    <property type="component" value="Unassembled WGS sequence"/>
</dbReference>
<proteinExistence type="predicted"/>
<keyword evidence="3" id="KW-1185">Reference proteome</keyword>
<accession>A8NYZ2</accession>
<evidence type="ECO:0000313" key="3">
    <source>
        <dbReference type="Proteomes" id="UP000001861"/>
    </source>
</evidence>
<feature type="region of interest" description="Disordered" evidence="1">
    <location>
        <begin position="1"/>
        <end position="90"/>
    </location>
</feature>
<gene>
    <name evidence="2" type="ORF">CC1G_01477</name>
</gene>
<dbReference type="RefSeq" id="XP_001837565.2">
    <property type="nucleotide sequence ID" value="XM_001837513.2"/>
</dbReference>
<dbReference type="HOGENOM" id="CLU_729617_0_0_1"/>
<evidence type="ECO:0000313" key="2">
    <source>
        <dbReference type="EMBL" id="EAU84481.2"/>
    </source>
</evidence>
<dbReference type="AlphaFoldDB" id="A8NYZ2"/>
<evidence type="ECO:0000256" key="1">
    <source>
        <dbReference type="SAM" id="MobiDB-lite"/>
    </source>
</evidence>
<feature type="compositionally biased region" description="Low complexity" evidence="1">
    <location>
        <begin position="27"/>
        <end position="41"/>
    </location>
</feature>
<organism evidence="2 3">
    <name type="scientific">Coprinopsis cinerea (strain Okayama-7 / 130 / ATCC MYA-4618 / FGSC 9003)</name>
    <name type="common">Inky cap fungus</name>
    <name type="synonym">Hormographiella aspergillata</name>
    <dbReference type="NCBI Taxonomy" id="240176"/>
    <lineage>
        <taxon>Eukaryota</taxon>
        <taxon>Fungi</taxon>
        <taxon>Dikarya</taxon>
        <taxon>Basidiomycota</taxon>
        <taxon>Agaricomycotina</taxon>
        <taxon>Agaricomycetes</taxon>
        <taxon>Agaricomycetidae</taxon>
        <taxon>Agaricales</taxon>
        <taxon>Agaricineae</taxon>
        <taxon>Psathyrellaceae</taxon>
        <taxon>Coprinopsis</taxon>
    </lineage>
</organism>
<protein>
    <submittedName>
        <fullName evidence="2">Uncharacterized protein</fullName>
    </submittedName>
</protein>
<name>A8NYZ2_COPC7</name>
<reference evidence="2 3" key="1">
    <citation type="journal article" date="2010" name="Proc. Natl. Acad. Sci. U.S.A.">
        <title>Insights into evolution of multicellular fungi from the assembled chromosomes of the mushroom Coprinopsis cinerea (Coprinus cinereus).</title>
        <authorList>
            <person name="Stajich J.E."/>
            <person name="Wilke S.K."/>
            <person name="Ahren D."/>
            <person name="Au C.H."/>
            <person name="Birren B.W."/>
            <person name="Borodovsky M."/>
            <person name="Burns C."/>
            <person name="Canback B."/>
            <person name="Casselton L.A."/>
            <person name="Cheng C.K."/>
            <person name="Deng J."/>
            <person name="Dietrich F.S."/>
            <person name="Fargo D.C."/>
            <person name="Farman M.L."/>
            <person name="Gathman A.C."/>
            <person name="Goldberg J."/>
            <person name="Guigo R."/>
            <person name="Hoegger P.J."/>
            <person name="Hooker J.B."/>
            <person name="Huggins A."/>
            <person name="James T.Y."/>
            <person name="Kamada T."/>
            <person name="Kilaru S."/>
            <person name="Kodira C."/>
            <person name="Kues U."/>
            <person name="Kupfer D."/>
            <person name="Kwan H.S."/>
            <person name="Lomsadze A."/>
            <person name="Li W."/>
            <person name="Lilly W.W."/>
            <person name="Ma L.J."/>
            <person name="Mackey A.J."/>
            <person name="Manning G."/>
            <person name="Martin F."/>
            <person name="Muraguchi H."/>
            <person name="Natvig D.O."/>
            <person name="Palmerini H."/>
            <person name="Ramesh M.A."/>
            <person name="Rehmeyer C.J."/>
            <person name="Roe B.A."/>
            <person name="Shenoy N."/>
            <person name="Stanke M."/>
            <person name="Ter-Hovhannisyan V."/>
            <person name="Tunlid A."/>
            <person name="Velagapudi R."/>
            <person name="Vision T.J."/>
            <person name="Zeng Q."/>
            <person name="Zolan M.E."/>
            <person name="Pukkila P.J."/>
        </authorList>
    </citation>
    <scope>NUCLEOTIDE SEQUENCE [LARGE SCALE GENOMIC DNA]</scope>
    <source>
        <strain evidence="3">Okayama-7 / 130 / ATCC MYA-4618 / FGSC 9003</strain>
    </source>
</reference>
<feature type="compositionally biased region" description="Low complexity" evidence="1">
    <location>
        <begin position="285"/>
        <end position="306"/>
    </location>
</feature>
<comment type="caution">
    <text evidence="2">The sequence shown here is derived from an EMBL/GenBank/DDBJ whole genome shotgun (WGS) entry which is preliminary data.</text>
</comment>
<feature type="compositionally biased region" description="Low complexity" evidence="1">
    <location>
        <begin position="62"/>
        <end position="79"/>
    </location>
</feature>
<dbReference type="GeneID" id="6014122"/>
<feature type="region of interest" description="Disordered" evidence="1">
    <location>
        <begin position="285"/>
        <end position="326"/>
    </location>
</feature>